<dbReference type="EMBL" id="CM045866">
    <property type="protein sequence ID" value="KAI7960879.1"/>
    <property type="molecule type" value="Genomic_DNA"/>
</dbReference>
<organism evidence="1 2">
    <name type="scientific">Puccinia striiformis f. sp. tritici</name>
    <dbReference type="NCBI Taxonomy" id="168172"/>
    <lineage>
        <taxon>Eukaryota</taxon>
        <taxon>Fungi</taxon>
        <taxon>Dikarya</taxon>
        <taxon>Basidiomycota</taxon>
        <taxon>Pucciniomycotina</taxon>
        <taxon>Pucciniomycetes</taxon>
        <taxon>Pucciniales</taxon>
        <taxon>Pucciniaceae</taxon>
        <taxon>Puccinia</taxon>
    </lineage>
</organism>
<keyword evidence="2" id="KW-1185">Reference proteome</keyword>
<reference evidence="2" key="1">
    <citation type="journal article" date="2018" name="BMC Genomics">
        <title>Genomic insights into host adaptation between the wheat stripe rust pathogen (Puccinia striiformis f. sp. tritici) and the barley stripe rust pathogen (Puccinia striiformis f. sp. hordei).</title>
        <authorList>
            <person name="Xia C."/>
            <person name="Wang M."/>
            <person name="Yin C."/>
            <person name="Cornejo O.E."/>
            <person name="Hulbert S.H."/>
            <person name="Chen X."/>
        </authorList>
    </citation>
    <scope>NUCLEOTIDE SEQUENCE [LARGE SCALE GENOMIC DNA]</scope>
    <source>
        <strain evidence="2">93-210</strain>
    </source>
</reference>
<dbReference type="Proteomes" id="UP001060170">
    <property type="component" value="Chromosome 2"/>
</dbReference>
<reference evidence="1 2" key="3">
    <citation type="journal article" date="2022" name="Microbiol. Spectr.">
        <title>Folding features and dynamics of 3D genome architecture in plant fungal pathogens.</title>
        <authorList>
            <person name="Xia C."/>
        </authorList>
    </citation>
    <scope>NUCLEOTIDE SEQUENCE [LARGE SCALE GENOMIC DNA]</scope>
    <source>
        <strain evidence="1 2">93-210</strain>
    </source>
</reference>
<comment type="caution">
    <text evidence="1">The sequence shown here is derived from an EMBL/GenBank/DDBJ whole genome shotgun (WGS) entry which is preliminary data.</text>
</comment>
<reference evidence="2" key="2">
    <citation type="journal article" date="2018" name="Mol. Plant Microbe Interact.">
        <title>Genome sequence resources for the wheat stripe rust pathogen (Puccinia striiformis f. sp. tritici) and the barley stripe rust pathogen (Puccinia striiformis f. sp. hordei).</title>
        <authorList>
            <person name="Xia C."/>
            <person name="Wang M."/>
            <person name="Yin C."/>
            <person name="Cornejo O.E."/>
            <person name="Hulbert S.H."/>
            <person name="Chen X."/>
        </authorList>
    </citation>
    <scope>NUCLEOTIDE SEQUENCE [LARGE SCALE GENOMIC DNA]</scope>
    <source>
        <strain evidence="2">93-210</strain>
    </source>
</reference>
<name>A0ACC0EV19_9BASI</name>
<accession>A0ACC0EV19</accession>
<gene>
    <name evidence="1" type="ORF">MJO28_001368</name>
</gene>
<sequence>MDPSSNSAEEQGLLVPEKFTHHGIGPLANTPKEASQAVHHQSFPQSHTFEGPSSFDEDGNSLPKMRATITRIHCTDPTPTVCIPYPSSIIGD</sequence>
<protein>
    <submittedName>
        <fullName evidence="1">Uncharacterized protein</fullName>
    </submittedName>
</protein>
<evidence type="ECO:0000313" key="2">
    <source>
        <dbReference type="Proteomes" id="UP001060170"/>
    </source>
</evidence>
<proteinExistence type="predicted"/>
<evidence type="ECO:0000313" key="1">
    <source>
        <dbReference type="EMBL" id="KAI7960879.1"/>
    </source>
</evidence>